<comment type="caution">
    <text evidence="2">The sequence shown here is derived from an EMBL/GenBank/DDBJ whole genome shotgun (WGS) entry which is preliminary data.</text>
</comment>
<dbReference type="InterPro" id="IPR018721">
    <property type="entry name" value="DUF2252"/>
</dbReference>
<feature type="signal peptide" evidence="1">
    <location>
        <begin position="1"/>
        <end position="25"/>
    </location>
</feature>
<gene>
    <name evidence="2" type="ORF">GPECTOR_54g224</name>
</gene>
<evidence type="ECO:0000313" key="3">
    <source>
        <dbReference type="Proteomes" id="UP000075714"/>
    </source>
</evidence>
<organism evidence="2 3">
    <name type="scientific">Gonium pectorale</name>
    <name type="common">Green alga</name>
    <dbReference type="NCBI Taxonomy" id="33097"/>
    <lineage>
        <taxon>Eukaryota</taxon>
        <taxon>Viridiplantae</taxon>
        <taxon>Chlorophyta</taxon>
        <taxon>core chlorophytes</taxon>
        <taxon>Chlorophyceae</taxon>
        <taxon>CS clade</taxon>
        <taxon>Chlamydomonadales</taxon>
        <taxon>Volvocaceae</taxon>
        <taxon>Gonium</taxon>
    </lineage>
</organism>
<keyword evidence="1" id="KW-0732">Signal</keyword>
<evidence type="ECO:0000313" key="2">
    <source>
        <dbReference type="EMBL" id="KXZ45483.1"/>
    </source>
</evidence>
<dbReference type="PANTHER" id="PTHR39441:SF1">
    <property type="entry name" value="DUF2252 DOMAIN-CONTAINING PROTEIN"/>
    <property type="match status" value="1"/>
</dbReference>
<protein>
    <recommendedName>
        <fullName evidence="4">DUF2252 domain-containing protein</fullName>
    </recommendedName>
</protein>
<evidence type="ECO:0000256" key="1">
    <source>
        <dbReference type="SAM" id="SignalP"/>
    </source>
</evidence>
<dbReference type="Pfam" id="PF10009">
    <property type="entry name" value="DUF2252"/>
    <property type="match status" value="1"/>
</dbReference>
<keyword evidence="3" id="KW-1185">Reference proteome</keyword>
<dbReference type="Proteomes" id="UP000075714">
    <property type="component" value="Unassembled WGS sequence"/>
</dbReference>
<proteinExistence type="predicted"/>
<dbReference type="PANTHER" id="PTHR39441">
    <property type="entry name" value="DUF2252 DOMAIN-CONTAINING PROTEIN"/>
    <property type="match status" value="1"/>
</dbReference>
<accession>A0A150G6T4</accession>
<reference evidence="3" key="1">
    <citation type="journal article" date="2016" name="Nat. Commun.">
        <title>The Gonium pectorale genome demonstrates co-option of cell cycle regulation during the evolution of multicellularity.</title>
        <authorList>
            <person name="Hanschen E.R."/>
            <person name="Marriage T.N."/>
            <person name="Ferris P.J."/>
            <person name="Hamaji T."/>
            <person name="Toyoda A."/>
            <person name="Fujiyama A."/>
            <person name="Neme R."/>
            <person name="Noguchi H."/>
            <person name="Minakuchi Y."/>
            <person name="Suzuki M."/>
            <person name="Kawai-Toyooka H."/>
            <person name="Smith D.R."/>
            <person name="Sparks H."/>
            <person name="Anderson J."/>
            <person name="Bakaric R."/>
            <person name="Luria V."/>
            <person name="Karger A."/>
            <person name="Kirschner M.W."/>
            <person name="Durand P.M."/>
            <person name="Michod R.E."/>
            <person name="Nozaki H."/>
            <person name="Olson B.J."/>
        </authorList>
    </citation>
    <scope>NUCLEOTIDE SEQUENCE [LARGE SCALE GENOMIC DNA]</scope>
    <source>
        <strain evidence="3">NIES-2863</strain>
    </source>
</reference>
<dbReference type="AlphaFoldDB" id="A0A150G6T4"/>
<dbReference type="OrthoDB" id="9975454at2759"/>
<sequence length="436" mass="48451">MAWSSCARAGALLAILLGLAASADALYTLQGGSTQGALLRQSDNEKHLQAAVQDVEHVDCVAKFEAMNVSPFTFYRGSNQLYYRDLADQKLITRSAFYDPHANPWIQGDMHVLNAGRFDNDKGIVVYDLNDFDEAFVANYLYDVYRLASSIILVARNNSMHDDEAVSCVETFAVAYREQLKKLAKDEAEPLSLDAKSSRGLKMLSKWTRVNRKGQREFDTESEDLEAVSEEEWRDISDAMGDYVKKTVTSPLRGDTEYFAVQDIARRRNAGTGSLGTQRYYILIAGDSAKDSSDDRILDAKLQGRPSIYPYLTQQQQDAVYRAVANDADRAVRAYLSLIARADDHLGYLKLSAGYFSVRERSPYKKSLDLTSGVDKAVLDELAEQYGIMLANAHARSDKGNEALGAPKSFEGLVEHDYALFLDSLRTGQMCPAAAQ</sequence>
<feature type="chain" id="PRO_5007561924" description="DUF2252 domain-containing protein" evidence="1">
    <location>
        <begin position="26"/>
        <end position="436"/>
    </location>
</feature>
<evidence type="ECO:0008006" key="4">
    <source>
        <dbReference type="Google" id="ProtNLM"/>
    </source>
</evidence>
<dbReference type="EMBL" id="LSYV01000055">
    <property type="protein sequence ID" value="KXZ45483.1"/>
    <property type="molecule type" value="Genomic_DNA"/>
</dbReference>
<name>A0A150G6T4_GONPE</name>